<evidence type="ECO:0000259" key="2">
    <source>
        <dbReference type="PROSITE" id="PS51880"/>
    </source>
</evidence>
<dbReference type="SMART" id="SM00954">
    <property type="entry name" value="RelA_SpoT"/>
    <property type="match status" value="1"/>
</dbReference>
<evidence type="ECO:0000256" key="1">
    <source>
        <dbReference type="RuleBase" id="RU003847"/>
    </source>
</evidence>
<dbReference type="CDD" id="cd00077">
    <property type="entry name" value="HDc"/>
    <property type="match status" value="1"/>
</dbReference>
<dbReference type="Pfam" id="PF13291">
    <property type="entry name" value="ACT_4"/>
    <property type="match status" value="1"/>
</dbReference>
<dbReference type="PROSITE" id="PS51880">
    <property type="entry name" value="TGS"/>
    <property type="match status" value="1"/>
</dbReference>
<dbReference type="SUPFAM" id="SSF81301">
    <property type="entry name" value="Nucleotidyltransferase"/>
    <property type="match status" value="1"/>
</dbReference>
<dbReference type="InterPro" id="IPR007685">
    <property type="entry name" value="RelA_SpoT"/>
</dbReference>
<dbReference type="Gene3D" id="3.30.460.10">
    <property type="entry name" value="Beta Polymerase, domain 2"/>
    <property type="match status" value="1"/>
</dbReference>
<dbReference type="FunFam" id="3.10.20.30:FF:000002">
    <property type="entry name" value="GTP pyrophosphokinase (RelA/SpoT)"/>
    <property type="match status" value="1"/>
</dbReference>
<name>A0A929RYL7_9BACT</name>
<dbReference type="InterPro" id="IPR012675">
    <property type="entry name" value="Beta-grasp_dom_sf"/>
</dbReference>
<dbReference type="GO" id="GO:0005886">
    <property type="term" value="C:plasma membrane"/>
    <property type="evidence" value="ECO:0007669"/>
    <property type="project" value="TreeGrafter"/>
</dbReference>
<dbReference type="Gene3D" id="3.10.20.30">
    <property type="match status" value="1"/>
</dbReference>
<dbReference type="PANTHER" id="PTHR21262">
    <property type="entry name" value="GUANOSINE-3',5'-BIS DIPHOSPHATE 3'-PYROPHOSPHOHYDROLASE"/>
    <property type="match status" value="1"/>
</dbReference>
<dbReference type="SUPFAM" id="SSF81271">
    <property type="entry name" value="TGS-like"/>
    <property type="match status" value="1"/>
</dbReference>
<dbReference type="Pfam" id="PF02824">
    <property type="entry name" value="TGS"/>
    <property type="match status" value="1"/>
</dbReference>
<protein>
    <submittedName>
        <fullName evidence="3">Bifunctional (P)ppGpp synthetase/guanosine-3',5'-bis(Diphosphate) 3'-pyrophosphohydrolase</fullName>
    </submittedName>
</protein>
<dbReference type="AlphaFoldDB" id="A0A929RYL7"/>
<dbReference type="PANTHER" id="PTHR21262:SF31">
    <property type="entry name" value="GTP PYROPHOSPHOKINASE"/>
    <property type="match status" value="1"/>
</dbReference>
<dbReference type="Pfam" id="PF13328">
    <property type="entry name" value="HD_4"/>
    <property type="match status" value="1"/>
</dbReference>
<dbReference type="CDD" id="cd05399">
    <property type="entry name" value="NT_Rel-Spo_like"/>
    <property type="match status" value="1"/>
</dbReference>
<dbReference type="SMART" id="SM00471">
    <property type="entry name" value="HDc"/>
    <property type="match status" value="1"/>
</dbReference>
<dbReference type="InterPro" id="IPR043519">
    <property type="entry name" value="NT_sf"/>
</dbReference>
<dbReference type="InterPro" id="IPR002912">
    <property type="entry name" value="ACT_dom"/>
</dbReference>
<dbReference type="InterPro" id="IPR003607">
    <property type="entry name" value="HD/PDEase_dom"/>
</dbReference>
<dbReference type="Pfam" id="PF04607">
    <property type="entry name" value="RelA_SpoT"/>
    <property type="match status" value="1"/>
</dbReference>
<dbReference type="Gene3D" id="1.10.3210.10">
    <property type="entry name" value="Hypothetical protein af1432"/>
    <property type="match status" value="1"/>
</dbReference>
<dbReference type="GO" id="GO:0015969">
    <property type="term" value="P:guanosine tetraphosphate metabolic process"/>
    <property type="evidence" value="ECO:0007669"/>
    <property type="project" value="InterPro"/>
</dbReference>
<dbReference type="SUPFAM" id="SSF109604">
    <property type="entry name" value="HD-domain/PDEase-like"/>
    <property type="match status" value="1"/>
</dbReference>
<dbReference type="InterPro" id="IPR012676">
    <property type="entry name" value="TGS-like"/>
</dbReference>
<reference evidence="3" key="1">
    <citation type="submission" date="2020-04" db="EMBL/GenBank/DDBJ databases">
        <title>Deep metagenomics examines the oral microbiome during advanced dental caries in children, revealing novel taxa and co-occurrences with host molecules.</title>
        <authorList>
            <person name="Baker J.L."/>
            <person name="Morton J.T."/>
            <person name="Dinis M."/>
            <person name="Alvarez R."/>
            <person name="Tran N.C."/>
            <person name="Knight R."/>
            <person name="Edlund A."/>
        </authorList>
    </citation>
    <scope>NUCLEOTIDE SEQUENCE</scope>
    <source>
        <strain evidence="3">JCVI_34_bin.1</strain>
    </source>
</reference>
<dbReference type="RefSeq" id="WP_298766387.1">
    <property type="nucleotide sequence ID" value="NZ_CAUSLU010000005.1"/>
</dbReference>
<comment type="caution">
    <text evidence="3">The sequence shown here is derived from an EMBL/GenBank/DDBJ whole genome shotgun (WGS) entry which is preliminary data.</text>
</comment>
<dbReference type="FunFam" id="1.10.3210.10:FF:000001">
    <property type="entry name" value="GTP pyrophosphokinase RelA"/>
    <property type="match status" value="1"/>
</dbReference>
<dbReference type="Proteomes" id="UP000704068">
    <property type="component" value="Unassembled WGS sequence"/>
</dbReference>
<feature type="domain" description="TGS" evidence="2">
    <location>
        <begin position="411"/>
        <end position="472"/>
    </location>
</feature>
<dbReference type="InterPro" id="IPR033655">
    <property type="entry name" value="TGS_RelA/SpoT"/>
</dbReference>
<dbReference type="NCBIfam" id="TIGR00691">
    <property type="entry name" value="spoT_relA"/>
    <property type="match status" value="1"/>
</dbReference>
<evidence type="ECO:0000313" key="3">
    <source>
        <dbReference type="EMBL" id="MBF0970222.1"/>
    </source>
</evidence>
<gene>
    <name evidence="3" type="ORF">HXK21_04175</name>
</gene>
<accession>A0A929RYL7</accession>
<sequence>MDDRHLTLTPQEQKDEDIIQAAFQHLLDTYLATSHRKKVEIITKAFNFAKQAHKGVRRLSGEPYILHPIAVAQIACEEIGLGSTSICAALLHDVEEDTDYTNEDIANLFGPKVADIVEGLTKINRGVFGDRDSLQAETFKKLLLTMSDDIRVILIKISDRLHNMRTLASMAKSRQYKIAGETLYIYAPLADRLGLNKIKTELEDLSFRYELPEEYEKITQLLANTQEERRTIFDSFVGPIRATLDKMGFKYAILQRIKSPYSIWCKMQNKHVVFKEIYDILAIRIIYTPLDRSKEIDECFSIYGALTQIYKPHPTRFRDWLSTPKANGYQALHNTFMSNDGKWIEVQIRSDRMDDIAEQGFAAHWKYKDKEAEHDESELDKWLDSIKEILDDPQPDTLDLLDTIKLNLFSKEILVFTPKGEIKTMPNNATVLDFAFSIHTFLGAHCFGAKVNHKLVPLSYRLKSGDQVEILTSNTQHAQAEWLNFATTAKARGKIQAILRHEKREVIKKGEAKLKAFLKKAGLELSASNLDKLTSSRSYMNKDEFLYAIGNEKLSLSESDLNTLLGKTSTSGWRRYVPFMNKKAPEPQILRESDFLEGLNHKKILTITDEILSKSTMATCCHPIPGDDVLGYITPQKTLEIHLRNCPVATKLKTRFGNNIVATKWDTHKAQQFPAAVYIRGVDSQGVLHTIADTLSSEKSYVLKRITLDTNDGIFEGKLEFLVNDTQDLKRIITSLQKLSNVEKAYRIEDITIQ</sequence>
<dbReference type="CDD" id="cd01668">
    <property type="entry name" value="TGS_RSH"/>
    <property type="match status" value="1"/>
</dbReference>
<comment type="similarity">
    <text evidence="1">Belongs to the relA/spoT family.</text>
</comment>
<dbReference type="InterPro" id="IPR004811">
    <property type="entry name" value="RelA/Spo_fam"/>
</dbReference>
<dbReference type="Gene3D" id="3.30.70.260">
    <property type="match status" value="1"/>
</dbReference>
<proteinExistence type="inferred from homology"/>
<organism evidence="3 4">
    <name type="scientific">Alloprevotella tannerae</name>
    <dbReference type="NCBI Taxonomy" id="76122"/>
    <lineage>
        <taxon>Bacteria</taxon>
        <taxon>Pseudomonadati</taxon>
        <taxon>Bacteroidota</taxon>
        <taxon>Bacteroidia</taxon>
        <taxon>Bacteroidales</taxon>
        <taxon>Prevotellaceae</taxon>
        <taxon>Alloprevotella</taxon>
    </lineage>
</organism>
<dbReference type="InterPro" id="IPR004095">
    <property type="entry name" value="TGS"/>
</dbReference>
<dbReference type="EMBL" id="JABZGR010000008">
    <property type="protein sequence ID" value="MBF0970222.1"/>
    <property type="molecule type" value="Genomic_DNA"/>
</dbReference>
<comment type="function">
    <text evidence="1">In eubacteria ppGpp (guanosine 3'-diphosphate 5'-diphosphate) is a mediator of the stringent response that coordinates a variety of cellular activities in response to changes in nutritional abundance.</text>
</comment>
<evidence type="ECO:0000313" key="4">
    <source>
        <dbReference type="Proteomes" id="UP000704068"/>
    </source>
</evidence>